<evidence type="ECO:0000256" key="1">
    <source>
        <dbReference type="SAM" id="MobiDB-lite"/>
    </source>
</evidence>
<dbReference type="EMBL" id="JAXCLW010000006">
    <property type="protein sequence ID" value="MDY0884927.1"/>
    <property type="molecule type" value="Genomic_DNA"/>
</dbReference>
<comment type="caution">
    <text evidence="2">The sequence shown here is derived from an EMBL/GenBank/DDBJ whole genome shotgun (WGS) entry which is preliminary data.</text>
</comment>
<proteinExistence type="predicted"/>
<evidence type="ECO:0000313" key="2">
    <source>
        <dbReference type="EMBL" id="MDY0884927.1"/>
    </source>
</evidence>
<sequence>MLGLSPRVSSRRSLLLTASALLLGTTLHRLGRQAWAQGEDDSVKQLRGYLNADRGRAEAFYKRLRNGERISEDARQDIANTSVKLRVDRANRLQAIAKSSADPDAAAKQVLYPDTGFLVGDMQRADMAALPSPDDIKPDPTKSAPRPKQKPDPAKKWQMVVTILLETLGIMEARNQFEESLRQVSGFQEEQQGVMEAFRTGTPKQMTDAVFSFIEWFVQRHVIVELLPRLAARKIAAPALHAFSLQLVPWIGWSWLLVSFGIAVHRHWDELVA</sequence>
<protein>
    <submittedName>
        <fullName evidence="2">Uncharacterized protein</fullName>
    </submittedName>
</protein>
<accession>A0ABU5EF18</accession>
<dbReference type="Proteomes" id="UP001279642">
    <property type="component" value="Unassembled WGS sequence"/>
</dbReference>
<dbReference type="RefSeq" id="WP_320510000.1">
    <property type="nucleotide sequence ID" value="NZ_JAXCLW010000006.1"/>
</dbReference>
<dbReference type="InterPro" id="IPR006311">
    <property type="entry name" value="TAT_signal"/>
</dbReference>
<keyword evidence="3" id="KW-1185">Reference proteome</keyword>
<dbReference type="PROSITE" id="PS51318">
    <property type="entry name" value="TAT"/>
    <property type="match status" value="1"/>
</dbReference>
<organism evidence="2 3">
    <name type="scientific">Dongia soli</name>
    <dbReference type="NCBI Taxonomy" id="600628"/>
    <lineage>
        <taxon>Bacteria</taxon>
        <taxon>Pseudomonadati</taxon>
        <taxon>Pseudomonadota</taxon>
        <taxon>Alphaproteobacteria</taxon>
        <taxon>Rhodospirillales</taxon>
        <taxon>Dongiaceae</taxon>
        <taxon>Dongia</taxon>
    </lineage>
</organism>
<evidence type="ECO:0000313" key="3">
    <source>
        <dbReference type="Proteomes" id="UP001279642"/>
    </source>
</evidence>
<gene>
    <name evidence="2" type="ORF">SMD27_18935</name>
</gene>
<feature type="region of interest" description="Disordered" evidence="1">
    <location>
        <begin position="129"/>
        <end position="155"/>
    </location>
</feature>
<name>A0ABU5EF18_9PROT</name>
<reference evidence="2 3" key="1">
    <citation type="journal article" date="2016" name="Antonie Van Leeuwenhoek">
        <title>Dongia soli sp. nov., isolated from soil from Dokdo, Korea.</title>
        <authorList>
            <person name="Kim D.U."/>
            <person name="Lee H."/>
            <person name="Kim H."/>
            <person name="Kim S.G."/>
            <person name="Ka J.O."/>
        </authorList>
    </citation>
    <scope>NUCLEOTIDE SEQUENCE [LARGE SCALE GENOMIC DNA]</scope>
    <source>
        <strain evidence="2 3">D78</strain>
    </source>
</reference>